<evidence type="ECO:0008006" key="4">
    <source>
        <dbReference type="Google" id="ProtNLM"/>
    </source>
</evidence>
<evidence type="ECO:0000256" key="1">
    <source>
        <dbReference type="SAM" id="SignalP"/>
    </source>
</evidence>
<dbReference type="EMBL" id="BAABCW010000020">
    <property type="protein sequence ID" value="GAA3518699.1"/>
    <property type="molecule type" value="Genomic_DNA"/>
</dbReference>
<comment type="caution">
    <text evidence="2">The sequence shown here is derived from an EMBL/GenBank/DDBJ whole genome shotgun (WGS) entry which is preliminary data.</text>
</comment>
<dbReference type="PROSITE" id="PS51257">
    <property type="entry name" value="PROKAR_LIPOPROTEIN"/>
    <property type="match status" value="1"/>
</dbReference>
<name>A0ABP6UQY1_9FLAO</name>
<dbReference type="Proteomes" id="UP001500459">
    <property type="component" value="Unassembled WGS sequence"/>
</dbReference>
<sequence>MKKVMRRFALIVTLVTVFASCSDDDSDPEVINEEETITTVRLSVTESGTTDTEVYTWTTDSQDDITLSANTTYNFAIEFLDESDPSDVEDITEEVIDESDEHYVFYDNTVNELSFVAAADDVVDADNISINISTDWSTGDAATGILRAFLIHEPTTKTGDTRDDFGGETDIEVSFDVTVE</sequence>
<reference evidence="3" key="1">
    <citation type="journal article" date="2019" name="Int. J. Syst. Evol. Microbiol.">
        <title>The Global Catalogue of Microorganisms (GCM) 10K type strain sequencing project: providing services to taxonomists for standard genome sequencing and annotation.</title>
        <authorList>
            <consortium name="The Broad Institute Genomics Platform"/>
            <consortium name="The Broad Institute Genome Sequencing Center for Infectious Disease"/>
            <person name="Wu L."/>
            <person name="Ma J."/>
        </authorList>
    </citation>
    <scope>NUCLEOTIDE SEQUENCE [LARGE SCALE GENOMIC DNA]</scope>
    <source>
        <strain evidence="3">JCM 17106</strain>
    </source>
</reference>
<feature type="signal peptide" evidence="1">
    <location>
        <begin position="1"/>
        <end position="19"/>
    </location>
</feature>
<keyword evidence="1" id="KW-0732">Signal</keyword>
<protein>
    <recommendedName>
        <fullName evidence="4">Type 1 periplasmic binding fold superfamily protein</fullName>
    </recommendedName>
</protein>
<evidence type="ECO:0000313" key="2">
    <source>
        <dbReference type="EMBL" id="GAA3518699.1"/>
    </source>
</evidence>
<organism evidence="2 3">
    <name type="scientific">Aquimarina addita</name>
    <dbReference type="NCBI Taxonomy" id="870485"/>
    <lineage>
        <taxon>Bacteria</taxon>
        <taxon>Pseudomonadati</taxon>
        <taxon>Bacteroidota</taxon>
        <taxon>Flavobacteriia</taxon>
        <taxon>Flavobacteriales</taxon>
        <taxon>Flavobacteriaceae</taxon>
        <taxon>Aquimarina</taxon>
    </lineage>
</organism>
<evidence type="ECO:0000313" key="3">
    <source>
        <dbReference type="Proteomes" id="UP001500459"/>
    </source>
</evidence>
<proteinExistence type="predicted"/>
<dbReference type="RefSeq" id="WP_344929812.1">
    <property type="nucleotide sequence ID" value="NZ_BAABCW010000020.1"/>
</dbReference>
<keyword evidence="3" id="KW-1185">Reference proteome</keyword>
<gene>
    <name evidence="2" type="ORF">GCM10022393_36010</name>
</gene>
<accession>A0ABP6UQY1</accession>
<feature type="chain" id="PRO_5047319029" description="Type 1 periplasmic binding fold superfamily protein" evidence="1">
    <location>
        <begin position="20"/>
        <end position="180"/>
    </location>
</feature>